<reference evidence="1 2" key="1">
    <citation type="journal article" date="2019" name="Sci. Rep.">
        <title>A high-quality genome of Eragrostis curvula grass provides insights into Poaceae evolution and supports new strategies to enhance forage quality.</title>
        <authorList>
            <person name="Carballo J."/>
            <person name="Santos B.A.C.M."/>
            <person name="Zappacosta D."/>
            <person name="Garbus I."/>
            <person name="Selva J.P."/>
            <person name="Gallo C.A."/>
            <person name="Diaz A."/>
            <person name="Albertini E."/>
            <person name="Caccamo M."/>
            <person name="Echenique V."/>
        </authorList>
    </citation>
    <scope>NUCLEOTIDE SEQUENCE [LARGE SCALE GENOMIC DNA]</scope>
    <source>
        <strain evidence="2">cv. Victoria</strain>
        <tissue evidence="1">Leaf</tissue>
    </source>
</reference>
<comment type="caution">
    <text evidence="1">The sequence shown here is derived from an EMBL/GenBank/DDBJ whole genome shotgun (WGS) entry which is preliminary data.</text>
</comment>
<gene>
    <name evidence="1" type="ORF">EJB05_06924</name>
</gene>
<dbReference type="EMBL" id="RWGY01000004">
    <property type="protein sequence ID" value="TVU47328.1"/>
    <property type="molecule type" value="Genomic_DNA"/>
</dbReference>
<dbReference type="AlphaFoldDB" id="A0A5J9WGK9"/>
<evidence type="ECO:0000313" key="1">
    <source>
        <dbReference type="EMBL" id="TVU47328.1"/>
    </source>
</evidence>
<sequence>VLVVRVQWAASVVPDAPHGGGVDRLVLEPVHLQYLVVSEVERTLHAAHALRGIVACILAPTGLAPDEVRHKRPTVVAEPRRPLAPHLLVPVHDLHPVAVQGVGALEERLVFPPVALRHEQVYLGFAAVAAGFVHLDDGEVLVFPDGWRASSGHPYLQGEDLEARLEHHTLDELHCQWIMKRSVLP</sequence>
<dbReference type="Gramene" id="TVU47328">
    <property type="protein sequence ID" value="TVU47328"/>
    <property type="gene ID" value="EJB05_06924"/>
</dbReference>
<dbReference type="Proteomes" id="UP000324897">
    <property type="component" value="Chromosome 5"/>
</dbReference>
<name>A0A5J9WGK9_9POAL</name>
<evidence type="ECO:0000313" key="2">
    <source>
        <dbReference type="Proteomes" id="UP000324897"/>
    </source>
</evidence>
<keyword evidence="2" id="KW-1185">Reference proteome</keyword>
<proteinExistence type="predicted"/>
<feature type="non-terminal residue" evidence="1">
    <location>
        <position position="1"/>
    </location>
</feature>
<protein>
    <submittedName>
        <fullName evidence="1">Uncharacterized protein</fullName>
    </submittedName>
</protein>
<accession>A0A5J9WGK9</accession>
<organism evidence="1 2">
    <name type="scientific">Eragrostis curvula</name>
    <name type="common">weeping love grass</name>
    <dbReference type="NCBI Taxonomy" id="38414"/>
    <lineage>
        <taxon>Eukaryota</taxon>
        <taxon>Viridiplantae</taxon>
        <taxon>Streptophyta</taxon>
        <taxon>Embryophyta</taxon>
        <taxon>Tracheophyta</taxon>
        <taxon>Spermatophyta</taxon>
        <taxon>Magnoliopsida</taxon>
        <taxon>Liliopsida</taxon>
        <taxon>Poales</taxon>
        <taxon>Poaceae</taxon>
        <taxon>PACMAD clade</taxon>
        <taxon>Chloridoideae</taxon>
        <taxon>Eragrostideae</taxon>
        <taxon>Eragrostidinae</taxon>
        <taxon>Eragrostis</taxon>
    </lineage>
</organism>